<evidence type="ECO:0000259" key="1">
    <source>
        <dbReference type="Pfam" id="PF25372"/>
    </source>
</evidence>
<sequence>MNRTAGSPTLEGLPSAVLEEILLKVVDVESLCSAACACRTLRSSVSQILSSLSSLDLSGFSPNPQTLNCVLRENKVLKSLTLNCLRLDDSSVSIFVGSSLQELVLQRCSSLSFQILSSIGERCPSLRVLVLEMGGQGLPQIFKKNLAQMLIGCASLETLCLRIRGTELDADGFESMELFLPRTIKILQLQPVLEHDVMQFMHETGVNRNSVESASLSIPRSLVPIDMRLQSMSLVLDIISDELLISIANHLQFLTQLDLEDRPSKEPSLHHDLTNSGLQSLSSCKHLTCLSLTRSKQNFAATFKRVNDMGMFLLAEGCKSLEAVKLGGFSRVSDAGFAAILHSCRSLKKFEVFSAFFLSDLAFHNFSEAPSSLIEVRLISCSLITSETVGKLSSCKSLEVLDLWGCKSVADHWLSSVSTLNGLTTLNLGGADITDSSLSVLSLGNSPIASLCLRGCKRVTDKGIALLFRGGGTISKTLSALDLGYMPGISDRAIHTIAETGLEITDLCLRYCYFVTDSSIEVLASKRGPREGNKPIRNLDIYHCIGLSLNSLAFLRRPSFCGLRWLGIGQTSFSSRGNASFTKIYRDRPQLTVCWDGCEMGCHNGWQFHGPDDHLF</sequence>
<dbReference type="GO" id="GO:0031146">
    <property type="term" value="P:SCF-dependent proteasomal ubiquitin-dependent protein catabolic process"/>
    <property type="evidence" value="ECO:0007669"/>
    <property type="project" value="TreeGrafter"/>
</dbReference>
<comment type="caution">
    <text evidence="2">The sequence shown here is derived from an EMBL/GenBank/DDBJ whole genome shotgun (WGS) entry which is preliminary data.</text>
</comment>
<proteinExistence type="predicted"/>
<reference evidence="2" key="1">
    <citation type="journal article" date="2023" name="Plant J.">
        <title>The genome of the king protea, Protea cynaroides.</title>
        <authorList>
            <person name="Chang J."/>
            <person name="Duong T.A."/>
            <person name="Schoeman C."/>
            <person name="Ma X."/>
            <person name="Roodt D."/>
            <person name="Barker N."/>
            <person name="Li Z."/>
            <person name="Van de Peer Y."/>
            <person name="Mizrachi E."/>
        </authorList>
    </citation>
    <scope>NUCLEOTIDE SEQUENCE</scope>
    <source>
        <tissue evidence="2">Young leaves</tissue>
    </source>
</reference>
<accession>A0A9Q0H0X1</accession>
<dbReference type="SUPFAM" id="SSF52047">
    <property type="entry name" value="RNI-like"/>
    <property type="match status" value="2"/>
</dbReference>
<evidence type="ECO:0000313" key="2">
    <source>
        <dbReference type="EMBL" id="KAJ4957194.1"/>
    </source>
</evidence>
<evidence type="ECO:0000313" key="3">
    <source>
        <dbReference type="Proteomes" id="UP001141806"/>
    </source>
</evidence>
<dbReference type="Gene3D" id="3.80.10.10">
    <property type="entry name" value="Ribonuclease Inhibitor"/>
    <property type="match status" value="3"/>
</dbReference>
<dbReference type="AlphaFoldDB" id="A0A9Q0H0X1"/>
<dbReference type="InterPro" id="IPR006553">
    <property type="entry name" value="Leu-rich_rpt_Cys-con_subtyp"/>
</dbReference>
<dbReference type="InterPro" id="IPR032675">
    <property type="entry name" value="LRR_dom_sf"/>
</dbReference>
<dbReference type="GO" id="GO:0019005">
    <property type="term" value="C:SCF ubiquitin ligase complex"/>
    <property type="evidence" value="ECO:0007669"/>
    <property type="project" value="TreeGrafter"/>
</dbReference>
<dbReference type="InterPro" id="IPR057207">
    <property type="entry name" value="FBXL15_LRR"/>
</dbReference>
<dbReference type="EMBL" id="JAMYWD010000011">
    <property type="protein sequence ID" value="KAJ4957194.1"/>
    <property type="molecule type" value="Genomic_DNA"/>
</dbReference>
<dbReference type="PANTHER" id="PTHR13318">
    <property type="entry name" value="PARTNER OF PAIRED, ISOFORM B-RELATED"/>
    <property type="match status" value="1"/>
</dbReference>
<organism evidence="2 3">
    <name type="scientific">Protea cynaroides</name>
    <dbReference type="NCBI Taxonomy" id="273540"/>
    <lineage>
        <taxon>Eukaryota</taxon>
        <taxon>Viridiplantae</taxon>
        <taxon>Streptophyta</taxon>
        <taxon>Embryophyta</taxon>
        <taxon>Tracheophyta</taxon>
        <taxon>Spermatophyta</taxon>
        <taxon>Magnoliopsida</taxon>
        <taxon>Proteales</taxon>
        <taxon>Proteaceae</taxon>
        <taxon>Protea</taxon>
    </lineage>
</organism>
<dbReference type="OrthoDB" id="2585512at2759"/>
<name>A0A9Q0H0X1_9MAGN</name>
<keyword evidence="3" id="KW-1185">Reference proteome</keyword>
<dbReference type="SMART" id="SM00367">
    <property type="entry name" value="LRR_CC"/>
    <property type="match status" value="6"/>
</dbReference>
<dbReference type="PANTHER" id="PTHR13318:SF176">
    <property type="entry name" value="F-BOX PROTEIN AT-B"/>
    <property type="match status" value="1"/>
</dbReference>
<gene>
    <name evidence="2" type="ORF">NE237_013977</name>
</gene>
<feature type="domain" description="F-box/LRR-repeat protein 15-like leucin rich repeat" evidence="1">
    <location>
        <begin position="55"/>
        <end position="604"/>
    </location>
</feature>
<dbReference type="Proteomes" id="UP001141806">
    <property type="component" value="Unassembled WGS sequence"/>
</dbReference>
<dbReference type="Pfam" id="PF25372">
    <property type="entry name" value="DUF7885"/>
    <property type="match status" value="1"/>
</dbReference>
<protein>
    <recommendedName>
        <fullName evidence="1">F-box/LRR-repeat protein 15-like leucin rich repeat domain-containing protein</fullName>
    </recommendedName>
</protein>